<evidence type="ECO:0000313" key="1">
    <source>
        <dbReference type="EMBL" id="KAK3691339.1"/>
    </source>
</evidence>
<sequence>MEGEVMLSTAQPTSGQALVPGAAAQVLDLPELLETVLLNLDITTLFSLQRVNKRFLDVIAASKPLQRKMFLINEPSSKLNDEDNVNPLIGLGRTVFKDDYILMRDSDWVNPFSGRSGLIDLMILIEPNILHRSSYESWRKTRLLAEECTMQAGRLLVWCSTVGRFKYFTLETKDDLKLGQLADYCYLEEQEPPNKINCGHDTKDQVSSRLLQSGWKRL</sequence>
<comment type="caution">
    <text evidence="1">The sequence shown here is derived from an EMBL/GenBank/DDBJ whole genome shotgun (WGS) entry which is preliminary data.</text>
</comment>
<dbReference type="EMBL" id="JAUTXU010000267">
    <property type="protein sequence ID" value="KAK3691339.1"/>
    <property type="molecule type" value="Genomic_DNA"/>
</dbReference>
<keyword evidence="2" id="KW-1185">Reference proteome</keyword>
<proteinExistence type="predicted"/>
<organism evidence="1 2">
    <name type="scientific">Vermiconidia calcicola</name>
    <dbReference type="NCBI Taxonomy" id="1690605"/>
    <lineage>
        <taxon>Eukaryota</taxon>
        <taxon>Fungi</taxon>
        <taxon>Dikarya</taxon>
        <taxon>Ascomycota</taxon>
        <taxon>Pezizomycotina</taxon>
        <taxon>Dothideomycetes</taxon>
        <taxon>Dothideomycetidae</taxon>
        <taxon>Mycosphaerellales</taxon>
        <taxon>Extremaceae</taxon>
        <taxon>Vermiconidia</taxon>
    </lineage>
</organism>
<dbReference type="Proteomes" id="UP001281147">
    <property type="component" value="Unassembled WGS sequence"/>
</dbReference>
<reference evidence="1" key="1">
    <citation type="submission" date="2023-07" db="EMBL/GenBank/DDBJ databases">
        <title>Black Yeasts Isolated from many extreme environments.</title>
        <authorList>
            <person name="Coleine C."/>
            <person name="Stajich J.E."/>
            <person name="Selbmann L."/>
        </authorList>
    </citation>
    <scope>NUCLEOTIDE SEQUENCE</scope>
    <source>
        <strain evidence="1">CCFEE 5714</strain>
    </source>
</reference>
<name>A0ACC3MGI5_9PEZI</name>
<gene>
    <name evidence="1" type="ORF">LTR37_018700</name>
</gene>
<accession>A0ACC3MGI5</accession>
<protein>
    <submittedName>
        <fullName evidence="1">Uncharacterized protein</fullName>
    </submittedName>
</protein>
<evidence type="ECO:0000313" key="2">
    <source>
        <dbReference type="Proteomes" id="UP001281147"/>
    </source>
</evidence>